<dbReference type="InterPro" id="IPR035472">
    <property type="entry name" value="RpiR-like_SIS"/>
</dbReference>
<dbReference type="GO" id="GO:0003700">
    <property type="term" value="F:DNA-binding transcription factor activity"/>
    <property type="evidence" value="ECO:0007669"/>
    <property type="project" value="InterPro"/>
</dbReference>
<dbReference type="PANTHER" id="PTHR30514">
    <property type="entry name" value="GLUCOKINASE"/>
    <property type="match status" value="1"/>
</dbReference>
<dbReference type="EMBL" id="LRDH01000162">
    <property type="protein sequence ID" value="PPV12079.1"/>
    <property type="molecule type" value="Genomic_DNA"/>
</dbReference>
<dbReference type="InterPro" id="IPR001347">
    <property type="entry name" value="SIS_dom"/>
</dbReference>
<keyword evidence="2" id="KW-0238">DNA-binding</keyword>
<evidence type="ECO:0000256" key="2">
    <source>
        <dbReference type="ARBA" id="ARBA00023125"/>
    </source>
</evidence>
<dbReference type="PROSITE" id="PS51071">
    <property type="entry name" value="HTH_RPIR"/>
    <property type="match status" value="1"/>
</dbReference>
<evidence type="ECO:0000313" key="6">
    <source>
        <dbReference type="EMBL" id="PPV12079.1"/>
    </source>
</evidence>
<dbReference type="Gene3D" id="3.40.50.10490">
    <property type="entry name" value="Glucose-6-phosphate isomerase like protein, domain 1"/>
    <property type="match status" value="1"/>
</dbReference>
<dbReference type="GO" id="GO:0003677">
    <property type="term" value="F:DNA binding"/>
    <property type="evidence" value="ECO:0007669"/>
    <property type="project" value="UniProtKB-KW"/>
</dbReference>
<feature type="domain" description="HTH rpiR-type" evidence="4">
    <location>
        <begin position="1"/>
        <end position="77"/>
    </location>
</feature>
<proteinExistence type="predicted"/>
<keyword evidence="3" id="KW-0804">Transcription</keyword>
<dbReference type="AlphaFoldDB" id="A0A2S7F5Q7"/>
<dbReference type="Pfam" id="PF01380">
    <property type="entry name" value="SIS"/>
    <property type="match status" value="1"/>
</dbReference>
<feature type="domain" description="SIS" evidence="5">
    <location>
        <begin position="107"/>
        <end position="250"/>
    </location>
</feature>
<evidence type="ECO:0000313" key="7">
    <source>
        <dbReference type="Proteomes" id="UP000238081"/>
    </source>
</evidence>
<dbReference type="PROSITE" id="PS51464">
    <property type="entry name" value="SIS"/>
    <property type="match status" value="1"/>
</dbReference>
<dbReference type="GO" id="GO:0097367">
    <property type="term" value="F:carbohydrate derivative binding"/>
    <property type="evidence" value="ECO:0007669"/>
    <property type="project" value="InterPro"/>
</dbReference>
<dbReference type="GO" id="GO:1901135">
    <property type="term" value="P:carbohydrate derivative metabolic process"/>
    <property type="evidence" value="ECO:0007669"/>
    <property type="project" value="InterPro"/>
</dbReference>
<comment type="caution">
    <text evidence="6">The sequence shown here is derived from an EMBL/GenBank/DDBJ whole genome shotgun (WGS) entry which is preliminary data.</text>
</comment>
<dbReference type="PANTHER" id="PTHR30514:SF1">
    <property type="entry name" value="HTH-TYPE TRANSCRIPTIONAL REGULATOR HEXR-RELATED"/>
    <property type="match status" value="1"/>
</dbReference>
<gene>
    <name evidence="6" type="ORF">AWN73_05975</name>
</gene>
<sequence length="250" mass="29289">MKIENLIEENYEKLNDNDIYIWNYILHHKKECRTMSIQELASKCNVSHTTILRFTHKLGLEGYSELKIHLKWEEKGENQFDPKEIDNTCKDIIMTMEELKNRDFNEMFRTIDNADKIYIYGSGAVQKDAAKELKRNMIFSNKLVYVLEGKEETNIILEALTNKDVFFLLSFSGNNSFVNNFALKLKAKGIAIISINLVGNNELASISNFNIPFYSHSIVIKRKDFKYWTTSQFFVICELLVLKYIQYSMN</sequence>
<dbReference type="SUPFAM" id="SSF46689">
    <property type="entry name" value="Homeodomain-like"/>
    <property type="match status" value="1"/>
</dbReference>
<protein>
    <submittedName>
        <fullName evidence="6">RpiR family transcriptional regulator</fullName>
    </submittedName>
</protein>
<dbReference type="CDD" id="cd05013">
    <property type="entry name" value="SIS_RpiR"/>
    <property type="match status" value="1"/>
</dbReference>
<dbReference type="Gene3D" id="1.10.10.10">
    <property type="entry name" value="Winged helix-like DNA-binding domain superfamily/Winged helix DNA-binding domain"/>
    <property type="match status" value="1"/>
</dbReference>
<reference evidence="6 7" key="1">
    <citation type="submission" date="2016-01" db="EMBL/GenBank/DDBJ databases">
        <title>Characterization of the Clostridium difficile lineages that are prevalent in Hong Kong and China.</title>
        <authorList>
            <person name="Kwok J.S.-L."/>
            <person name="Lam W.-Y."/>
            <person name="Ip M."/>
            <person name="Chan T.-F."/>
            <person name="Hawkey P.M."/>
            <person name="Tsui S.K.-W."/>
        </authorList>
    </citation>
    <scope>NUCLEOTIDE SEQUENCE [LARGE SCALE GENOMIC DNA]</scope>
    <source>
        <strain evidence="6 7">300064</strain>
    </source>
</reference>
<evidence type="ECO:0000259" key="5">
    <source>
        <dbReference type="PROSITE" id="PS51464"/>
    </source>
</evidence>
<dbReference type="InterPro" id="IPR036388">
    <property type="entry name" value="WH-like_DNA-bd_sf"/>
</dbReference>
<dbReference type="SUPFAM" id="SSF53697">
    <property type="entry name" value="SIS domain"/>
    <property type="match status" value="1"/>
</dbReference>
<dbReference type="InterPro" id="IPR009057">
    <property type="entry name" value="Homeodomain-like_sf"/>
</dbReference>
<dbReference type="Pfam" id="PF01418">
    <property type="entry name" value="HTH_6"/>
    <property type="match status" value="1"/>
</dbReference>
<dbReference type="InterPro" id="IPR047640">
    <property type="entry name" value="RpiR-like"/>
</dbReference>
<dbReference type="InterPro" id="IPR046348">
    <property type="entry name" value="SIS_dom_sf"/>
</dbReference>
<evidence type="ECO:0000259" key="4">
    <source>
        <dbReference type="PROSITE" id="PS51071"/>
    </source>
</evidence>
<accession>A0A2S7F5Q7</accession>
<name>A0A2S7F5Q7_CLOBU</name>
<evidence type="ECO:0000256" key="1">
    <source>
        <dbReference type="ARBA" id="ARBA00023015"/>
    </source>
</evidence>
<dbReference type="InterPro" id="IPR000281">
    <property type="entry name" value="HTH_RpiR"/>
</dbReference>
<evidence type="ECO:0000256" key="3">
    <source>
        <dbReference type="ARBA" id="ARBA00023163"/>
    </source>
</evidence>
<organism evidence="6 7">
    <name type="scientific">Clostridium butyricum</name>
    <dbReference type="NCBI Taxonomy" id="1492"/>
    <lineage>
        <taxon>Bacteria</taxon>
        <taxon>Bacillati</taxon>
        <taxon>Bacillota</taxon>
        <taxon>Clostridia</taxon>
        <taxon>Eubacteriales</taxon>
        <taxon>Clostridiaceae</taxon>
        <taxon>Clostridium</taxon>
    </lineage>
</organism>
<dbReference type="Proteomes" id="UP000238081">
    <property type="component" value="Unassembled WGS sequence"/>
</dbReference>
<keyword evidence="1" id="KW-0805">Transcription regulation</keyword>
<dbReference type="RefSeq" id="WP_043665366.1">
    <property type="nucleotide sequence ID" value="NZ_JSEG01000016.1"/>
</dbReference>